<proteinExistence type="predicted"/>
<dbReference type="AlphaFoldDB" id="A0A511QQB7"/>
<protein>
    <submittedName>
        <fullName evidence="1">Uncharacterized protein</fullName>
    </submittedName>
</protein>
<accession>A0A511QQB7</accession>
<comment type="caution">
    <text evidence="1">The sequence shown here is derived from an EMBL/GenBank/DDBJ whole genome shotgun (WGS) entry which is preliminary data.</text>
</comment>
<keyword evidence="2" id="KW-1185">Reference proteome</keyword>
<name>A0A511QQB7_9VIBR</name>
<evidence type="ECO:0000313" key="2">
    <source>
        <dbReference type="Proteomes" id="UP000321113"/>
    </source>
</evidence>
<sequence>MLLPKNDVQLIPTSGIKKNSRLSNIRFIDFENSEEARDNFNNERYAFQYPSSEMVCLTGMLCLRGNAKYATHQNLTFNTTLNMREFLHAVRYDPSSDPRDPDFKFSTMAEFHKKSQAEFKTAKLANRNLYKDYLLEGLRGERGIHIPPVNAWMDEYSFIDTVFVNYHNSQDGVYYGKLYVPLTYMMQSDGQTQTAAVFLLGKDEEAVNELGALENLRLSIEIELNCDLNVARQSFADRNGRGVKKNKNLVIEMDVSAPLNILRLEASKGTIFENRIIGSGAGSISDSSTSGIMNLSTAEQVLIHMLYATQDKGLSIKHHHIDAILPHANKFFKIMEHCFKDHFPKHTALNDDPFRKKYLTGWAHVQKAIANAFHYANLEELGPLVDAIKADKPSFNFEDLGLSDTQLKALNPQERFQLIVKHYRCTREYKNVITQDELIFRLKSINWYRHATHWIDLLGATVDKKTNKPRTWKLRYLNDRAVVKGARPHNLQKIGSISNKILGEDWEQFTSDEISNY</sequence>
<gene>
    <name evidence="1" type="ORF">VSU01S_09870</name>
</gene>
<dbReference type="Proteomes" id="UP000321113">
    <property type="component" value="Unassembled WGS sequence"/>
</dbReference>
<evidence type="ECO:0000313" key="1">
    <source>
        <dbReference type="EMBL" id="GEM78742.1"/>
    </source>
</evidence>
<organism evidence="1 2">
    <name type="scientific">Vibrio superstes NBRC 103154</name>
    <dbReference type="NCBI Taxonomy" id="1219062"/>
    <lineage>
        <taxon>Bacteria</taxon>
        <taxon>Pseudomonadati</taxon>
        <taxon>Pseudomonadota</taxon>
        <taxon>Gammaproteobacteria</taxon>
        <taxon>Vibrionales</taxon>
        <taxon>Vibrionaceae</taxon>
        <taxon>Vibrio</taxon>
    </lineage>
</organism>
<reference evidence="1 2" key="1">
    <citation type="submission" date="2019-07" db="EMBL/GenBank/DDBJ databases">
        <title>Whole genome shotgun sequence of Vibrio superstes NBRC 103154.</title>
        <authorList>
            <person name="Hosoyama A."/>
            <person name="Uohara A."/>
            <person name="Ohji S."/>
            <person name="Ichikawa N."/>
        </authorList>
    </citation>
    <scope>NUCLEOTIDE SEQUENCE [LARGE SCALE GENOMIC DNA]</scope>
    <source>
        <strain evidence="1 2">NBRC 103154</strain>
    </source>
</reference>
<dbReference type="EMBL" id="BJXK01000003">
    <property type="protein sequence ID" value="GEM78742.1"/>
    <property type="molecule type" value="Genomic_DNA"/>
</dbReference>